<comment type="caution">
    <text evidence="1">The sequence shown here is derived from an EMBL/GenBank/DDBJ whole genome shotgun (WGS) entry which is preliminary data.</text>
</comment>
<evidence type="ECO:0000313" key="1">
    <source>
        <dbReference type="EMBL" id="KAA6304113.1"/>
    </source>
</evidence>
<feature type="non-terminal residue" evidence="1">
    <location>
        <position position="93"/>
    </location>
</feature>
<dbReference type="Pfam" id="PF19570">
    <property type="entry name" value="DUF6088"/>
    <property type="match status" value="1"/>
</dbReference>
<dbReference type="InterPro" id="IPR045738">
    <property type="entry name" value="DUF6088"/>
</dbReference>
<evidence type="ECO:0008006" key="2">
    <source>
        <dbReference type="Google" id="ProtNLM"/>
    </source>
</evidence>
<name>A0A5J4P5Z3_9ZZZZ</name>
<gene>
    <name evidence="1" type="ORF">EZS27_044242</name>
</gene>
<accession>A0A5J4P5Z3</accession>
<dbReference type="EMBL" id="SNRY01011772">
    <property type="protein sequence ID" value="KAA6304113.1"/>
    <property type="molecule type" value="Genomic_DNA"/>
</dbReference>
<proteinExistence type="predicted"/>
<sequence length="93" mass="10338">MTNTVEFQILTKIKKAKRGALFFSDNFASFGSTETVRRTLNRLVEKGELDRVSQGIFVSPQIDNIIGKITPKIEDIAEAISRRDKAKIVPTGA</sequence>
<dbReference type="AlphaFoldDB" id="A0A5J4P5Z3"/>
<reference evidence="1" key="1">
    <citation type="submission" date="2019-03" db="EMBL/GenBank/DDBJ databases">
        <title>Single cell metagenomics reveals metabolic interactions within the superorganism composed of flagellate Streblomastix strix and complex community of Bacteroidetes bacteria on its surface.</title>
        <authorList>
            <person name="Treitli S.C."/>
            <person name="Kolisko M."/>
            <person name="Husnik F."/>
            <person name="Keeling P."/>
            <person name="Hampl V."/>
        </authorList>
    </citation>
    <scope>NUCLEOTIDE SEQUENCE</scope>
    <source>
        <strain evidence="1">STM</strain>
    </source>
</reference>
<protein>
    <recommendedName>
        <fullName evidence="2">Type IV toxin-antitoxin system AbiEi family antitoxin domain-containing protein</fullName>
    </recommendedName>
</protein>
<organism evidence="1">
    <name type="scientific">termite gut metagenome</name>
    <dbReference type="NCBI Taxonomy" id="433724"/>
    <lineage>
        <taxon>unclassified sequences</taxon>
        <taxon>metagenomes</taxon>
        <taxon>organismal metagenomes</taxon>
    </lineage>
</organism>